<evidence type="ECO:0008006" key="4">
    <source>
        <dbReference type="Google" id="ProtNLM"/>
    </source>
</evidence>
<keyword evidence="1" id="KW-0732">Signal</keyword>
<name>A0A4P9XQH0_9FUNG</name>
<evidence type="ECO:0000256" key="1">
    <source>
        <dbReference type="SAM" id="SignalP"/>
    </source>
</evidence>
<proteinExistence type="predicted"/>
<reference evidence="3" key="1">
    <citation type="journal article" date="2018" name="Nat. Microbiol.">
        <title>Leveraging single-cell genomics to expand the fungal tree of life.</title>
        <authorList>
            <person name="Ahrendt S.R."/>
            <person name="Quandt C.A."/>
            <person name="Ciobanu D."/>
            <person name="Clum A."/>
            <person name="Salamov A."/>
            <person name="Andreopoulos B."/>
            <person name="Cheng J.F."/>
            <person name="Woyke T."/>
            <person name="Pelin A."/>
            <person name="Henrissat B."/>
            <person name="Reynolds N.K."/>
            <person name="Benny G.L."/>
            <person name="Smith M.E."/>
            <person name="James T.Y."/>
            <person name="Grigoriev I.V."/>
        </authorList>
    </citation>
    <scope>NUCLEOTIDE SEQUENCE [LARGE SCALE GENOMIC DNA]</scope>
    <source>
        <strain evidence="3">RSA 1356</strain>
    </source>
</reference>
<accession>A0A4P9XQH0</accession>
<feature type="chain" id="PRO_5020193807" description="Hydrophobic surface binding protein A-domain-containing protein" evidence="1">
    <location>
        <begin position="20"/>
        <end position="205"/>
    </location>
</feature>
<keyword evidence="3" id="KW-1185">Reference proteome</keyword>
<organism evidence="2 3">
    <name type="scientific">Thamnocephalis sphaerospora</name>
    <dbReference type="NCBI Taxonomy" id="78915"/>
    <lineage>
        <taxon>Eukaryota</taxon>
        <taxon>Fungi</taxon>
        <taxon>Fungi incertae sedis</taxon>
        <taxon>Zoopagomycota</taxon>
        <taxon>Zoopagomycotina</taxon>
        <taxon>Zoopagomycetes</taxon>
        <taxon>Zoopagales</taxon>
        <taxon>Sigmoideomycetaceae</taxon>
        <taxon>Thamnocephalis</taxon>
    </lineage>
</organism>
<evidence type="ECO:0000313" key="2">
    <source>
        <dbReference type="EMBL" id="RKP08286.1"/>
    </source>
</evidence>
<evidence type="ECO:0000313" key="3">
    <source>
        <dbReference type="Proteomes" id="UP000271241"/>
    </source>
</evidence>
<gene>
    <name evidence="2" type="ORF">THASP1DRAFT_29895</name>
</gene>
<dbReference type="Proteomes" id="UP000271241">
    <property type="component" value="Unassembled WGS sequence"/>
</dbReference>
<feature type="signal peptide" evidence="1">
    <location>
        <begin position="1"/>
        <end position="19"/>
    </location>
</feature>
<sequence length="205" mass="20427">MKFTLFFVIAVLFAVTVGAAPTPQPGIGSFFSKLSAPSNIFKSIGNSKAVISSIGKLASASSSLKSIGAKLASAPSSLKSIGAKVASASSSLKSIGAKVANTLTTAAKSDTGKKVIGNVSEVLLTGATGLLGASMLTGAARNPATFNEGIAQDAAALDMDQQAAAAAASQLNLGAAAQQTMPVKDDTIPIVQQAATNTLRKQSLM</sequence>
<dbReference type="AlphaFoldDB" id="A0A4P9XQH0"/>
<dbReference type="EMBL" id="KZ992617">
    <property type="protein sequence ID" value="RKP08286.1"/>
    <property type="molecule type" value="Genomic_DNA"/>
</dbReference>
<protein>
    <recommendedName>
        <fullName evidence="4">Hydrophobic surface binding protein A-domain-containing protein</fullName>
    </recommendedName>
</protein>